<feature type="binding site" evidence="13">
    <location>
        <position position="246"/>
    </location>
    <ligand>
        <name>L-serine</name>
        <dbReference type="ChEBI" id="CHEBI:33384"/>
    </ligand>
</feature>
<organism evidence="17 18">
    <name type="scientific">Bradyrhizobium neotropicale</name>
    <dbReference type="NCBI Taxonomy" id="1497615"/>
    <lineage>
        <taxon>Bacteria</taxon>
        <taxon>Pseudomonadati</taxon>
        <taxon>Pseudomonadota</taxon>
        <taxon>Alphaproteobacteria</taxon>
        <taxon>Hyphomicrobiales</taxon>
        <taxon>Nitrobacteraceae</taxon>
        <taxon>Bradyrhizobium</taxon>
    </lineage>
</organism>
<dbReference type="Proteomes" id="UP000077173">
    <property type="component" value="Unassembled WGS sequence"/>
</dbReference>
<comment type="domain">
    <text evidence="12">Consists of two distinct domains, a catalytic core and a N-terminal extension that is involved in tRNA binding.</text>
</comment>
<feature type="binding site" evidence="12">
    <location>
        <begin position="246"/>
        <end position="248"/>
    </location>
    <ligand>
        <name>L-serine</name>
        <dbReference type="ChEBI" id="CHEBI:33384"/>
    </ligand>
</feature>
<keyword evidence="15" id="KW-0175">Coiled coil</keyword>
<feature type="domain" description="Aminoacyl-transfer RNA synthetases class-II family profile" evidence="16">
    <location>
        <begin position="173"/>
        <end position="427"/>
    </location>
</feature>
<accession>A0A176Z5I6</accession>
<dbReference type="GO" id="GO:0004828">
    <property type="term" value="F:serine-tRNA ligase activity"/>
    <property type="evidence" value="ECO:0007669"/>
    <property type="project" value="UniProtKB-UniRule"/>
</dbReference>
<keyword evidence="6 12" id="KW-0547">Nucleotide-binding</keyword>
<protein>
    <recommendedName>
        <fullName evidence="12">Serine--tRNA ligase</fullName>
        <ecNumber evidence="12">6.1.1.11</ecNumber>
    </recommendedName>
    <alternativeName>
        <fullName evidence="12">Seryl-tRNA synthetase</fullName>
        <shortName evidence="12">SerRS</shortName>
    </alternativeName>
    <alternativeName>
        <fullName evidence="12">Seryl-tRNA(Ser/Sec) synthetase</fullName>
    </alternativeName>
</protein>
<evidence type="ECO:0000256" key="8">
    <source>
        <dbReference type="ARBA" id="ARBA00022917"/>
    </source>
</evidence>
<comment type="similarity">
    <text evidence="3 12">Belongs to the class-II aminoacyl-tRNA synthetase family. Type-1 seryl-tRNA synthetase subfamily.</text>
</comment>
<dbReference type="NCBIfam" id="TIGR00414">
    <property type="entry name" value="serS"/>
    <property type="match status" value="1"/>
</dbReference>
<comment type="function">
    <text evidence="12">Catalyzes the attachment of serine to tRNA(Ser). Is also able to aminoacylate tRNA(Sec) with serine, to form the misacylated tRNA L-seryl-tRNA(Sec), which will be further converted into selenocysteinyl-tRNA(Sec).</text>
</comment>
<name>A0A176Z5I6_9BRAD</name>
<comment type="caution">
    <text evidence="17">The sequence shown here is derived from an EMBL/GenBank/DDBJ whole genome shotgun (WGS) entry which is preliminary data.</text>
</comment>
<feature type="binding site" evidence="12 14">
    <location>
        <begin position="367"/>
        <end position="370"/>
    </location>
    <ligand>
        <name>ATP</name>
        <dbReference type="ChEBI" id="CHEBI:30616"/>
    </ligand>
</feature>
<evidence type="ECO:0000256" key="1">
    <source>
        <dbReference type="ARBA" id="ARBA00004496"/>
    </source>
</evidence>
<evidence type="ECO:0000256" key="13">
    <source>
        <dbReference type="PIRSR" id="PIRSR001529-1"/>
    </source>
</evidence>
<keyword evidence="18" id="KW-1185">Reference proteome</keyword>
<gene>
    <name evidence="12" type="primary">serS</name>
    <name evidence="17" type="ORF">AXW67_16720</name>
</gene>
<evidence type="ECO:0000256" key="2">
    <source>
        <dbReference type="ARBA" id="ARBA00005045"/>
    </source>
</evidence>
<evidence type="ECO:0000256" key="6">
    <source>
        <dbReference type="ARBA" id="ARBA00022741"/>
    </source>
</evidence>
<evidence type="ECO:0000256" key="10">
    <source>
        <dbReference type="ARBA" id="ARBA00047929"/>
    </source>
</evidence>
<evidence type="ECO:0000256" key="4">
    <source>
        <dbReference type="ARBA" id="ARBA00022490"/>
    </source>
</evidence>
<evidence type="ECO:0000313" key="17">
    <source>
        <dbReference type="EMBL" id="OAF15012.1"/>
    </source>
</evidence>
<dbReference type="EC" id="6.1.1.11" evidence="12"/>
<comment type="subcellular location">
    <subcellularLocation>
        <location evidence="1 12">Cytoplasm</location>
    </subcellularLocation>
</comment>
<dbReference type="CDD" id="cd00770">
    <property type="entry name" value="SerRS_core"/>
    <property type="match status" value="1"/>
</dbReference>
<dbReference type="EMBL" id="LSEF01000064">
    <property type="protein sequence ID" value="OAF15012.1"/>
    <property type="molecule type" value="Genomic_DNA"/>
</dbReference>
<comment type="catalytic activity">
    <reaction evidence="10 12">
        <text>tRNA(Sec) + L-serine + ATP = L-seryl-tRNA(Sec) + AMP + diphosphate + H(+)</text>
        <dbReference type="Rhea" id="RHEA:42580"/>
        <dbReference type="Rhea" id="RHEA-COMP:9742"/>
        <dbReference type="Rhea" id="RHEA-COMP:10128"/>
        <dbReference type="ChEBI" id="CHEBI:15378"/>
        <dbReference type="ChEBI" id="CHEBI:30616"/>
        <dbReference type="ChEBI" id="CHEBI:33019"/>
        <dbReference type="ChEBI" id="CHEBI:33384"/>
        <dbReference type="ChEBI" id="CHEBI:78442"/>
        <dbReference type="ChEBI" id="CHEBI:78533"/>
        <dbReference type="ChEBI" id="CHEBI:456215"/>
        <dbReference type="EC" id="6.1.1.11"/>
    </reaction>
</comment>
<dbReference type="InterPro" id="IPR010978">
    <property type="entry name" value="tRNA-bd_arm"/>
</dbReference>
<dbReference type="UniPathway" id="UPA00906">
    <property type="reaction ID" value="UER00895"/>
</dbReference>
<dbReference type="Pfam" id="PF02403">
    <property type="entry name" value="Seryl_tRNA_N"/>
    <property type="match status" value="1"/>
</dbReference>
<dbReference type="AlphaFoldDB" id="A0A176Z5I6"/>
<feature type="binding site" evidence="13">
    <location>
        <position position="277"/>
    </location>
    <ligand>
        <name>L-serine</name>
        <dbReference type="ChEBI" id="CHEBI:33384"/>
    </ligand>
</feature>
<dbReference type="Gene3D" id="3.30.930.10">
    <property type="entry name" value="Bira Bifunctional Protein, Domain 2"/>
    <property type="match status" value="1"/>
</dbReference>
<keyword evidence="9 12" id="KW-0030">Aminoacyl-tRNA synthetase</keyword>
<dbReference type="HAMAP" id="MF_00176">
    <property type="entry name" value="Ser_tRNA_synth_type1"/>
    <property type="match status" value="1"/>
</dbReference>
<dbReference type="Pfam" id="PF00587">
    <property type="entry name" value="tRNA-synt_2b"/>
    <property type="match status" value="1"/>
</dbReference>
<dbReference type="InterPro" id="IPR006195">
    <property type="entry name" value="aa-tRNA-synth_II"/>
</dbReference>
<dbReference type="Gene3D" id="1.10.287.40">
    <property type="entry name" value="Serine-tRNA synthetase, tRNA binding domain"/>
    <property type="match status" value="1"/>
</dbReference>
<comment type="catalytic activity">
    <reaction evidence="11 12">
        <text>tRNA(Ser) + L-serine + ATP = L-seryl-tRNA(Ser) + AMP + diphosphate + H(+)</text>
        <dbReference type="Rhea" id="RHEA:12292"/>
        <dbReference type="Rhea" id="RHEA-COMP:9669"/>
        <dbReference type="Rhea" id="RHEA-COMP:9703"/>
        <dbReference type="ChEBI" id="CHEBI:15378"/>
        <dbReference type="ChEBI" id="CHEBI:30616"/>
        <dbReference type="ChEBI" id="CHEBI:33019"/>
        <dbReference type="ChEBI" id="CHEBI:33384"/>
        <dbReference type="ChEBI" id="CHEBI:78442"/>
        <dbReference type="ChEBI" id="CHEBI:78533"/>
        <dbReference type="ChEBI" id="CHEBI:456215"/>
        <dbReference type="EC" id="6.1.1.11"/>
    </reaction>
</comment>
<dbReference type="GO" id="GO:0016260">
    <property type="term" value="P:selenocysteine biosynthetic process"/>
    <property type="evidence" value="ECO:0007669"/>
    <property type="project" value="UniProtKB-UniRule"/>
</dbReference>
<dbReference type="InterPro" id="IPR045864">
    <property type="entry name" value="aa-tRNA-synth_II/BPL/LPL"/>
</dbReference>
<dbReference type="InterPro" id="IPR002314">
    <property type="entry name" value="aa-tRNA-synt_IIb"/>
</dbReference>
<sequence>MHDIKSIRDNPQAFDAGLARRGLKPLSASLLAIDEKRRAAILASEQAQARRNAASKEIGDAKKAKDEARAAKLMAEVAELKTTMPQLEAAAKAADEELAKELSAIPNIPLDEVPDGVDEHGNVQHHVFGDKRNYSFAPKLHDDLGSALGYMDFEAAAKLSGARFVVLKKGLARLERAIGQFMLDLHTTEHGYTEINPPLLVRNEVMFGTGQLPKFEDDQFWAIKGELLAAPDQERLRTERLGLIPTAEVSLTNLARESILDEKQLPMRLTALTPCFRAEAGAAGRDTRGMIRQHQFTKVELVSITTPEASKDELERMLACAEEVLRRLDLHYRVMTLCAGDMGFSAQKTYDIEVWMPGQGEGGMFREISSCSVCGDFQARRMDARSRGPDGKPRFVHSLNGSGTAVGRALIAVMETYQQEDGSIAVPDVLQPYMGGVKVVARE</sequence>
<dbReference type="SUPFAM" id="SSF46589">
    <property type="entry name" value="tRNA-binding arm"/>
    <property type="match status" value="1"/>
</dbReference>
<comment type="caution">
    <text evidence="12">Lacks conserved residue(s) required for the propagation of feature annotation.</text>
</comment>
<evidence type="ECO:0000256" key="14">
    <source>
        <dbReference type="PIRSR" id="PIRSR001529-2"/>
    </source>
</evidence>
<feature type="binding site" evidence="12">
    <location>
        <position position="402"/>
    </location>
    <ligand>
        <name>L-serine</name>
        <dbReference type="ChEBI" id="CHEBI:33384"/>
    </ligand>
</feature>
<dbReference type="InterPro" id="IPR015866">
    <property type="entry name" value="Ser-tRNA-synth_1_N"/>
</dbReference>
<dbReference type="PIRSF" id="PIRSF001529">
    <property type="entry name" value="Ser-tRNA-synth_IIa"/>
    <property type="match status" value="1"/>
</dbReference>
<dbReference type="GO" id="GO:0005737">
    <property type="term" value="C:cytoplasm"/>
    <property type="evidence" value="ECO:0007669"/>
    <property type="project" value="UniProtKB-SubCell"/>
</dbReference>
<proteinExistence type="inferred from homology"/>
<dbReference type="PRINTS" id="PR00981">
    <property type="entry name" value="TRNASYNTHSER"/>
</dbReference>
<comment type="subunit">
    <text evidence="12">Homodimer. The tRNA molecule binds across the dimer.</text>
</comment>
<dbReference type="SUPFAM" id="SSF55681">
    <property type="entry name" value="Class II aaRS and biotin synthetases"/>
    <property type="match status" value="1"/>
</dbReference>
<feature type="binding site" evidence="12 14">
    <location>
        <begin position="277"/>
        <end position="279"/>
    </location>
    <ligand>
        <name>ATP</name>
        <dbReference type="ChEBI" id="CHEBI:30616"/>
    </ligand>
</feature>
<evidence type="ECO:0000256" key="3">
    <source>
        <dbReference type="ARBA" id="ARBA00010728"/>
    </source>
</evidence>
<dbReference type="PANTHER" id="PTHR43697:SF1">
    <property type="entry name" value="SERINE--TRNA LIGASE"/>
    <property type="match status" value="1"/>
</dbReference>
<evidence type="ECO:0000256" key="12">
    <source>
        <dbReference type="HAMAP-Rule" id="MF_00176"/>
    </source>
</evidence>
<dbReference type="InterPro" id="IPR033729">
    <property type="entry name" value="SerRS_core"/>
</dbReference>
<comment type="pathway">
    <text evidence="2 12">Aminoacyl-tRNA biosynthesis; selenocysteinyl-tRNA(Sec) biosynthesis; L-seryl-tRNA(Sec) from L-serine and tRNA(Sec): step 1/1.</text>
</comment>
<evidence type="ECO:0000256" key="9">
    <source>
        <dbReference type="ARBA" id="ARBA00023146"/>
    </source>
</evidence>
<evidence type="ECO:0000313" key="18">
    <source>
        <dbReference type="Proteomes" id="UP000077173"/>
    </source>
</evidence>
<dbReference type="PROSITE" id="PS50862">
    <property type="entry name" value="AA_TRNA_LIGASE_II"/>
    <property type="match status" value="1"/>
</dbReference>
<dbReference type="PANTHER" id="PTHR43697">
    <property type="entry name" value="SERYL-TRNA SYNTHETASE"/>
    <property type="match status" value="1"/>
</dbReference>
<dbReference type="GO" id="GO:0005524">
    <property type="term" value="F:ATP binding"/>
    <property type="evidence" value="ECO:0007669"/>
    <property type="project" value="UniProtKB-UniRule"/>
</dbReference>
<evidence type="ECO:0000256" key="11">
    <source>
        <dbReference type="ARBA" id="ARBA00048823"/>
    </source>
</evidence>
<evidence type="ECO:0000256" key="7">
    <source>
        <dbReference type="ARBA" id="ARBA00022840"/>
    </source>
</evidence>
<feature type="binding site" evidence="13">
    <location>
        <position position="400"/>
    </location>
    <ligand>
        <name>L-serine</name>
        <dbReference type="ChEBI" id="CHEBI:33384"/>
    </ligand>
</feature>
<keyword evidence="4 12" id="KW-0963">Cytoplasm</keyword>
<evidence type="ECO:0000256" key="5">
    <source>
        <dbReference type="ARBA" id="ARBA00022598"/>
    </source>
</evidence>
<feature type="binding site" evidence="12 13">
    <location>
        <position position="300"/>
    </location>
    <ligand>
        <name>L-serine</name>
        <dbReference type="ChEBI" id="CHEBI:33384"/>
    </ligand>
</feature>
<dbReference type="InterPro" id="IPR042103">
    <property type="entry name" value="SerRS_1_N_sf"/>
</dbReference>
<keyword evidence="7 12" id="KW-0067">ATP-binding</keyword>
<dbReference type="RefSeq" id="WP_063679596.1">
    <property type="nucleotide sequence ID" value="NZ_LSEF01000064.1"/>
</dbReference>
<keyword evidence="8 12" id="KW-0648">Protein biosynthesis</keyword>
<keyword evidence="5 12" id="KW-0436">Ligase</keyword>
<reference evidence="17 18" key="1">
    <citation type="submission" date="2016-02" db="EMBL/GenBank/DDBJ databases">
        <title>Draft genome sequence of the strain BR 10247T Bradyrhizobium neotropicale isolated from nodules of Centrolobium paraense.</title>
        <authorList>
            <person name="Simoes-Araujo J.L."/>
            <person name="Barauna A.C."/>
            <person name="Silva K."/>
            <person name="Zilli J.E."/>
        </authorList>
    </citation>
    <scope>NUCLEOTIDE SEQUENCE [LARGE SCALE GENOMIC DNA]</scope>
    <source>
        <strain evidence="17 18">BR 10247</strain>
    </source>
</reference>
<dbReference type="GO" id="GO:0006434">
    <property type="term" value="P:seryl-tRNA aminoacylation"/>
    <property type="evidence" value="ECO:0007669"/>
    <property type="project" value="UniProtKB-UniRule"/>
</dbReference>
<feature type="coiled-coil region" evidence="15">
    <location>
        <begin position="44"/>
        <end position="97"/>
    </location>
</feature>
<evidence type="ECO:0000259" key="16">
    <source>
        <dbReference type="PROSITE" id="PS50862"/>
    </source>
</evidence>
<dbReference type="InterPro" id="IPR002317">
    <property type="entry name" value="Ser-tRNA-ligase_type_1"/>
</dbReference>
<evidence type="ECO:0000256" key="15">
    <source>
        <dbReference type="SAM" id="Coils"/>
    </source>
</evidence>